<feature type="compositionally biased region" description="Low complexity" evidence="1">
    <location>
        <begin position="354"/>
        <end position="370"/>
    </location>
</feature>
<feature type="region of interest" description="Disordered" evidence="1">
    <location>
        <begin position="1392"/>
        <end position="1537"/>
    </location>
</feature>
<proteinExistence type="predicted"/>
<keyword evidence="3" id="KW-1185">Reference proteome</keyword>
<dbReference type="OrthoDB" id="5423926at2759"/>
<feature type="region of interest" description="Disordered" evidence="1">
    <location>
        <begin position="593"/>
        <end position="848"/>
    </location>
</feature>
<feature type="compositionally biased region" description="Polar residues" evidence="1">
    <location>
        <begin position="978"/>
        <end position="987"/>
    </location>
</feature>
<feature type="compositionally biased region" description="Low complexity" evidence="1">
    <location>
        <begin position="535"/>
        <end position="545"/>
    </location>
</feature>
<feature type="compositionally biased region" description="Polar residues" evidence="1">
    <location>
        <begin position="177"/>
        <end position="202"/>
    </location>
</feature>
<organism evidence="2 3">
    <name type="scientific">Byssothecium circinans</name>
    <dbReference type="NCBI Taxonomy" id="147558"/>
    <lineage>
        <taxon>Eukaryota</taxon>
        <taxon>Fungi</taxon>
        <taxon>Dikarya</taxon>
        <taxon>Ascomycota</taxon>
        <taxon>Pezizomycotina</taxon>
        <taxon>Dothideomycetes</taxon>
        <taxon>Pleosporomycetidae</taxon>
        <taxon>Pleosporales</taxon>
        <taxon>Massarineae</taxon>
        <taxon>Massarinaceae</taxon>
        <taxon>Byssothecium</taxon>
    </lineage>
</organism>
<feature type="compositionally biased region" description="Polar residues" evidence="1">
    <location>
        <begin position="1500"/>
        <end position="1513"/>
    </location>
</feature>
<feature type="compositionally biased region" description="Low complexity" evidence="1">
    <location>
        <begin position="111"/>
        <end position="120"/>
    </location>
</feature>
<feature type="compositionally biased region" description="Polar residues" evidence="1">
    <location>
        <begin position="233"/>
        <end position="245"/>
    </location>
</feature>
<feature type="compositionally biased region" description="Basic and acidic residues" evidence="1">
    <location>
        <begin position="402"/>
        <end position="427"/>
    </location>
</feature>
<feature type="compositionally biased region" description="Low complexity" evidence="1">
    <location>
        <begin position="285"/>
        <end position="297"/>
    </location>
</feature>
<feature type="compositionally biased region" description="Low complexity" evidence="1">
    <location>
        <begin position="814"/>
        <end position="828"/>
    </location>
</feature>
<feature type="compositionally biased region" description="Polar residues" evidence="1">
    <location>
        <begin position="1450"/>
        <end position="1463"/>
    </location>
</feature>
<evidence type="ECO:0000313" key="2">
    <source>
        <dbReference type="EMBL" id="KAF1951367.1"/>
    </source>
</evidence>
<protein>
    <submittedName>
        <fullName evidence="2">Uncharacterized protein</fullName>
    </submittedName>
</protein>
<sequence>MQASKAPPSSSASLAATKAFIRDRESNGALSSAAAAAALRTHTPTPTPVGETVTKRMMRKNSHSSQGSGSQRPNNLRRHSSSGSMTERSFRAPSPSRSSPIDPDAPPVPAVPKEVPGVGVVHRRASSLEPPYRGGSPAGRGGGRGVSLDRGVEATPGRGQPRVSHLSKVSEDEQNAGVRSSVNFSRPISPQQAPSPRTNRGQQKGWFGGPVVNPEQTFRGAKPRPKTADGLSTFETHGIQQNVQNAADRPVSTKRSQLAHGVEGSRLASGSMHARPSGTAVQSRPQHAAPPAHQGPPRTVDPKSPYAVYDPSTRTFIHKGDAIALHKAMSEEDIHSGQHKLHQESGQRHYEASQQARVQQQPTQPQHVDQWVSSAPQKQPRNDLNDQHEHVAPARRIQPSFSEEREPEPQTEELHKGTVMERQHSEDFAGADIRPVDANTSRKLESNDLEATADPQSPKLASNLEGPYPRLKPPTRHTAKPSPSPERSNSRADRNPSLSPPRNAHFAPVAVEMEGAKHQPLPRSVSPGKSAMKLSPSPSRRSYSPVANDGRMVSRGAASETSDTVSDEGTRKKKKNVRVSFDEAPVIAGTSAYADSEAPHVPTGLNASRWSSAGEDDMDDYMKPRPVLPSFGSIRDKDRRSRGEEAPEKVTETVSSSLSASATSTSDLSEASNDHNIGGILAQDFATKDKDRQPSPQEPLPPEVTTVEGSGYASSSSDDSDAYEPVSQIPAESCRSDEASRSTPVPEPKTLTDPVETKPTASEVPAITVQPATPLAMEATELTSKPEPKVRRRSVPGGWDDEEESDIEPQENKTSVAPATTPASTSLSIRFEVPPPRDVDTDSTDNDSIYSDAYEELTDSEEAFGSINAILESPAAKPTGLMASKHATISPDAQAPGFQGEAKTRPKAQSSDSWDEAQQHWSEMNNLREQRQQPAQQAAPVSTPVAASKKESPSKAVKSQQRNIRGDSVDEPVKKPTSKTAQSTAQPRKSAMKKPTNPPHATSTSEPHLRKSMRDGPTPTNAPASEPHFRKSMRDGPVAGSASTDTQMKRTMRGSDSPGTNRSTSGLAASRYSMPPLDTKPPKGTLQKRHIPATAAASSASRPRPQSASAGAPPKSMTPAPTYDSDSDASASSFQRSRPRRARKEGGRYTMRGSMRSGPSPTMRPAPTMRPTSPPTTTSPPPTMRRSMRPSSPTVESPATAGVRPSKFSIRSLSPAGRFRPKSSMDNAPPLPTQTSSQKKMMPVFNKKSKTPTAQAPKSRFKSRFADSSDEDDDVPRRFQSRFADSDDDDIELPPDLKPVRGIPRRAGDEDGDSTDLEDEESDVEVASPTAKDIEKGKLAPTNGVTNGKGPDLLSESLRDSKHAPATLPAMEAGKKAKTKRGFFGLGKKKAPASYITEPNADARNGASTDIPMPPEHRNRDVNRPLTPIGEDKDMEAGQPASRSPKLQRRSNTPQWGRSTSDSWPLPQPTAIVAEQRPFSADGITKRSSSFRPTLKKRQSSQASGAPTASNPNHGKEAVAGKKKKFQGLRRVFGLND</sequence>
<feature type="compositionally biased region" description="Gly residues" evidence="1">
    <location>
        <begin position="136"/>
        <end position="145"/>
    </location>
</feature>
<feature type="compositionally biased region" description="Acidic residues" evidence="1">
    <location>
        <begin position="799"/>
        <end position="809"/>
    </location>
</feature>
<evidence type="ECO:0000256" key="1">
    <source>
        <dbReference type="SAM" id="MobiDB-lite"/>
    </source>
</evidence>
<dbReference type="Proteomes" id="UP000800035">
    <property type="component" value="Unassembled WGS sequence"/>
</dbReference>
<name>A0A6A5TR12_9PLEO</name>
<reference evidence="2" key="1">
    <citation type="journal article" date="2020" name="Stud. Mycol.">
        <title>101 Dothideomycetes genomes: a test case for predicting lifestyles and emergence of pathogens.</title>
        <authorList>
            <person name="Haridas S."/>
            <person name="Albert R."/>
            <person name="Binder M."/>
            <person name="Bloem J."/>
            <person name="Labutti K."/>
            <person name="Salamov A."/>
            <person name="Andreopoulos B."/>
            <person name="Baker S."/>
            <person name="Barry K."/>
            <person name="Bills G."/>
            <person name="Bluhm B."/>
            <person name="Cannon C."/>
            <person name="Castanera R."/>
            <person name="Culley D."/>
            <person name="Daum C."/>
            <person name="Ezra D."/>
            <person name="Gonzalez J."/>
            <person name="Henrissat B."/>
            <person name="Kuo A."/>
            <person name="Liang C."/>
            <person name="Lipzen A."/>
            <person name="Lutzoni F."/>
            <person name="Magnuson J."/>
            <person name="Mondo S."/>
            <person name="Nolan M."/>
            <person name="Ohm R."/>
            <person name="Pangilinan J."/>
            <person name="Park H.-J."/>
            <person name="Ramirez L."/>
            <person name="Alfaro M."/>
            <person name="Sun H."/>
            <person name="Tritt A."/>
            <person name="Yoshinaga Y."/>
            <person name="Zwiers L.-H."/>
            <person name="Turgeon B."/>
            <person name="Goodwin S."/>
            <person name="Spatafora J."/>
            <person name="Crous P."/>
            <person name="Grigoriev I."/>
        </authorList>
    </citation>
    <scope>NUCLEOTIDE SEQUENCE</scope>
    <source>
        <strain evidence="2">CBS 675.92</strain>
    </source>
</reference>
<feature type="compositionally biased region" description="Low complexity" evidence="1">
    <location>
        <begin position="29"/>
        <end position="52"/>
    </location>
</feature>
<feature type="compositionally biased region" description="Basic and acidic residues" evidence="1">
    <location>
        <begin position="380"/>
        <end position="392"/>
    </location>
</feature>
<feature type="compositionally biased region" description="Basic and acidic residues" evidence="1">
    <location>
        <begin position="331"/>
        <end position="351"/>
    </location>
</feature>
<feature type="compositionally biased region" description="Basic and acidic residues" evidence="1">
    <location>
        <begin position="964"/>
        <end position="974"/>
    </location>
</feature>
<feature type="compositionally biased region" description="Low complexity" evidence="1">
    <location>
        <begin position="1092"/>
        <end position="1114"/>
    </location>
</feature>
<feature type="compositionally biased region" description="Low complexity" evidence="1">
    <location>
        <begin position="932"/>
        <end position="947"/>
    </location>
</feature>
<feature type="compositionally biased region" description="Low complexity" evidence="1">
    <location>
        <begin position="1159"/>
        <end position="1171"/>
    </location>
</feature>
<gene>
    <name evidence="2" type="ORF">CC80DRAFT_210268</name>
</gene>
<evidence type="ECO:0000313" key="3">
    <source>
        <dbReference type="Proteomes" id="UP000800035"/>
    </source>
</evidence>
<feature type="compositionally biased region" description="Polar residues" evidence="1">
    <location>
        <begin position="63"/>
        <end position="74"/>
    </location>
</feature>
<feature type="compositionally biased region" description="Polar residues" evidence="1">
    <location>
        <begin position="1057"/>
        <end position="1067"/>
    </location>
</feature>
<feature type="region of interest" description="Disordered" evidence="1">
    <location>
        <begin position="331"/>
        <end position="580"/>
    </location>
</feature>
<feature type="compositionally biased region" description="Low complexity" evidence="1">
    <location>
        <begin position="652"/>
        <end position="671"/>
    </location>
</feature>
<feature type="region of interest" description="Disordered" evidence="1">
    <location>
        <begin position="881"/>
        <end position="1357"/>
    </location>
</feature>
<feature type="compositionally biased region" description="Pro residues" evidence="1">
    <location>
        <begin position="1172"/>
        <end position="1183"/>
    </location>
</feature>
<feature type="compositionally biased region" description="Basic and acidic residues" evidence="1">
    <location>
        <begin position="634"/>
        <end position="651"/>
    </location>
</feature>
<dbReference type="EMBL" id="ML977018">
    <property type="protein sequence ID" value="KAF1951367.1"/>
    <property type="molecule type" value="Genomic_DNA"/>
</dbReference>
<feature type="region of interest" description="Disordered" evidence="1">
    <location>
        <begin position="25"/>
        <end position="312"/>
    </location>
</feature>
<feature type="compositionally biased region" description="Low complexity" evidence="1">
    <location>
        <begin position="91"/>
        <end position="102"/>
    </location>
</feature>
<accession>A0A6A5TR12</accession>
<feature type="compositionally biased region" description="Acidic residues" evidence="1">
    <location>
        <begin position="1310"/>
        <end position="1324"/>
    </location>
</feature>